<proteinExistence type="predicted"/>
<gene>
    <name evidence="2" type="ORF">DS079_06600</name>
</gene>
<accession>A0A426SLZ9</accession>
<dbReference type="RefSeq" id="WP_126985940.1">
    <property type="nucleotide sequence ID" value="NZ_ML133853.1"/>
</dbReference>
<dbReference type="Proteomes" id="UP000274327">
    <property type="component" value="Unassembled WGS sequence"/>
</dbReference>
<dbReference type="AlphaFoldDB" id="A0A426SLZ9"/>
<keyword evidence="1" id="KW-0812">Transmembrane</keyword>
<comment type="caution">
    <text evidence="2">The sequence shown here is derived from an EMBL/GenBank/DDBJ whole genome shotgun (WGS) entry which is preliminary data.</text>
</comment>
<evidence type="ECO:0000313" key="2">
    <source>
        <dbReference type="EMBL" id="RRR19293.1"/>
    </source>
</evidence>
<name>A0A426SLZ9_9MICO</name>
<sequence length="83" mass="8905">MGEPAPIAQSRWRVLPVGLGPALQRQALRASLHVMVGLGVLFGTVVVAGILLAAVLGLREQRMQGELVRRWPMRAPATPASQE</sequence>
<keyword evidence="1" id="KW-0472">Membrane</keyword>
<feature type="transmembrane region" description="Helical" evidence="1">
    <location>
        <begin position="34"/>
        <end position="58"/>
    </location>
</feature>
<evidence type="ECO:0000313" key="3">
    <source>
        <dbReference type="Proteomes" id="UP000274327"/>
    </source>
</evidence>
<evidence type="ECO:0000256" key="1">
    <source>
        <dbReference type="SAM" id="Phobius"/>
    </source>
</evidence>
<organism evidence="2 3">
    <name type="scientific">Brachybacterium paraconglomeratum</name>
    <dbReference type="NCBI Taxonomy" id="173362"/>
    <lineage>
        <taxon>Bacteria</taxon>
        <taxon>Bacillati</taxon>
        <taxon>Actinomycetota</taxon>
        <taxon>Actinomycetes</taxon>
        <taxon>Micrococcales</taxon>
        <taxon>Dermabacteraceae</taxon>
        <taxon>Brachybacterium</taxon>
    </lineage>
</organism>
<keyword evidence="1" id="KW-1133">Transmembrane helix</keyword>
<reference evidence="2 3" key="1">
    <citation type="submission" date="2018-07" db="EMBL/GenBank/DDBJ databases">
        <title>Brachybacteriurn paraconglorneratum KCTC 9916.</title>
        <authorList>
            <person name="Li Y."/>
        </authorList>
    </citation>
    <scope>NUCLEOTIDE SEQUENCE [LARGE SCALE GENOMIC DNA]</scope>
    <source>
        <strain evidence="2 3">KCTC 9916</strain>
    </source>
</reference>
<keyword evidence="3" id="KW-1185">Reference proteome</keyword>
<dbReference type="EMBL" id="QOCI01000003">
    <property type="protein sequence ID" value="RRR19293.1"/>
    <property type="molecule type" value="Genomic_DNA"/>
</dbReference>
<protein>
    <submittedName>
        <fullName evidence="2">Uncharacterized protein</fullName>
    </submittedName>
</protein>
<dbReference type="GeneID" id="78120689"/>